<feature type="transmembrane region" description="Helical" evidence="6">
    <location>
        <begin position="198"/>
        <end position="217"/>
    </location>
</feature>
<comment type="similarity">
    <text evidence="5">Belongs to the MIP/aquaporin (TC 1.A.8) family.</text>
</comment>
<keyword evidence="4 6" id="KW-0472">Membrane</keyword>
<keyword evidence="3 6" id="KW-1133">Transmembrane helix</keyword>
<dbReference type="GO" id="GO:0016020">
    <property type="term" value="C:membrane"/>
    <property type="evidence" value="ECO:0007669"/>
    <property type="project" value="UniProtKB-SubCell"/>
</dbReference>
<protein>
    <submittedName>
        <fullName evidence="7">Uncharacterized protein</fullName>
    </submittedName>
</protein>
<feature type="transmembrane region" description="Helical" evidence="6">
    <location>
        <begin position="167"/>
        <end position="186"/>
    </location>
</feature>
<dbReference type="InterPro" id="IPR000425">
    <property type="entry name" value="MIP"/>
</dbReference>
<evidence type="ECO:0000256" key="5">
    <source>
        <dbReference type="RuleBase" id="RU000477"/>
    </source>
</evidence>
<reference evidence="7 8" key="1">
    <citation type="submission" date="2024-11" db="EMBL/GenBank/DDBJ databases">
        <title>Chromosome-level genome assembly of Eucalyptus globulus Labill. provides insights into its genome evolution.</title>
        <authorList>
            <person name="Li X."/>
        </authorList>
    </citation>
    <scope>NUCLEOTIDE SEQUENCE [LARGE SCALE GENOMIC DNA]</scope>
    <source>
        <strain evidence="7">CL2024</strain>
        <tissue evidence="7">Fresh tender leaves</tissue>
    </source>
</reference>
<dbReference type="Pfam" id="PF00230">
    <property type="entry name" value="MIP"/>
    <property type="match status" value="1"/>
</dbReference>
<dbReference type="PANTHER" id="PTHR45724">
    <property type="entry name" value="AQUAPORIN NIP2-1"/>
    <property type="match status" value="1"/>
</dbReference>
<name>A0ABD3K9N2_EUCGL</name>
<dbReference type="NCBIfam" id="TIGR00861">
    <property type="entry name" value="MIP"/>
    <property type="match status" value="1"/>
</dbReference>
<keyword evidence="8" id="KW-1185">Reference proteome</keyword>
<evidence type="ECO:0000256" key="1">
    <source>
        <dbReference type="ARBA" id="ARBA00004141"/>
    </source>
</evidence>
<dbReference type="CDD" id="cd00333">
    <property type="entry name" value="MIP"/>
    <property type="match status" value="1"/>
</dbReference>
<comment type="caution">
    <text evidence="7">The sequence shown here is derived from an EMBL/GenBank/DDBJ whole genome shotgun (WGS) entry which is preliminary data.</text>
</comment>
<evidence type="ECO:0000256" key="6">
    <source>
        <dbReference type="SAM" id="Phobius"/>
    </source>
</evidence>
<proteinExistence type="inferred from homology"/>
<dbReference type="EMBL" id="JBJKBG010000006">
    <property type="protein sequence ID" value="KAL3735134.1"/>
    <property type="molecule type" value="Genomic_DNA"/>
</dbReference>
<evidence type="ECO:0000313" key="7">
    <source>
        <dbReference type="EMBL" id="KAL3735134.1"/>
    </source>
</evidence>
<dbReference type="Gene3D" id="1.20.1080.10">
    <property type="entry name" value="Glycerol uptake facilitator protein"/>
    <property type="match status" value="1"/>
</dbReference>
<dbReference type="Proteomes" id="UP001634007">
    <property type="component" value="Unassembled WGS sequence"/>
</dbReference>
<dbReference type="AlphaFoldDB" id="A0ABD3K9N2"/>
<dbReference type="PANTHER" id="PTHR45724:SF21">
    <property type="entry name" value="MAJOR INTRINSIC PROTEIN"/>
    <property type="match status" value="1"/>
</dbReference>
<feature type="transmembrane region" description="Helical" evidence="6">
    <location>
        <begin position="50"/>
        <end position="70"/>
    </location>
</feature>
<evidence type="ECO:0000256" key="3">
    <source>
        <dbReference type="ARBA" id="ARBA00022989"/>
    </source>
</evidence>
<evidence type="ECO:0000256" key="4">
    <source>
        <dbReference type="ARBA" id="ARBA00023136"/>
    </source>
</evidence>
<keyword evidence="5" id="KW-0813">Transport</keyword>
<feature type="transmembrane region" description="Helical" evidence="6">
    <location>
        <begin position="237"/>
        <end position="258"/>
    </location>
</feature>
<dbReference type="InterPro" id="IPR034294">
    <property type="entry name" value="Aquaporin_transptr"/>
</dbReference>
<evidence type="ECO:0000256" key="2">
    <source>
        <dbReference type="ARBA" id="ARBA00022692"/>
    </source>
</evidence>
<organism evidence="7 8">
    <name type="scientific">Eucalyptus globulus</name>
    <name type="common">Tasmanian blue gum</name>
    <dbReference type="NCBI Taxonomy" id="34317"/>
    <lineage>
        <taxon>Eukaryota</taxon>
        <taxon>Viridiplantae</taxon>
        <taxon>Streptophyta</taxon>
        <taxon>Embryophyta</taxon>
        <taxon>Tracheophyta</taxon>
        <taxon>Spermatophyta</taxon>
        <taxon>Magnoliopsida</taxon>
        <taxon>eudicotyledons</taxon>
        <taxon>Gunneridae</taxon>
        <taxon>Pentapetalae</taxon>
        <taxon>rosids</taxon>
        <taxon>malvids</taxon>
        <taxon>Myrtales</taxon>
        <taxon>Myrtaceae</taxon>
        <taxon>Myrtoideae</taxon>
        <taxon>Eucalypteae</taxon>
        <taxon>Eucalyptus</taxon>
    </lineage>
</organism>
<keyword evidence="2 5" id="KW-0812">Transmembrane</keyword>
<accession>A0ABD3K9N2</accession>
<evidence type="ECO:0000313" key="8">
    <source>
        <dbReference type="Proteomes" id="UP001634007"/>
    </source>
</evidence>
<dbReference type="SUPFAM" id="SSF81338">
    <property type="entry name" value="Aquaporin-like"/>
    <property type="match status" value="1"/>
</dbReference>
<gene>
    <name evidence="7" type="ORF">ACJRO7_024296</name>
</gene>
<sequence>MASTPASIHAASPKVGLPTRHSISEEVKASRAQDFRTDDATVSASIFQKVVAELMGTYILIFFGCGAALVNQVQTLNIVGIAIVWGLVLMAMIYAVGHISGAHFNPAVTCALAVSTKFPWKHLPVCAFSQLIGAILASLTLKVLFHDLDNIQATMTQYKDTTSDLEAIAWEFIITFTLMFMICAVATDHRVNKDIGGIAIGATLLFNVMIAGPITGASMNPARSIGPAIISGVYKNLWVFIAAPVFGACAAAMVYGVLRVPKAGKSVEITRNVYNDAYDP</sequence>
<dbReference type="InterPro" id="IPR023271">
    <property type="entry name" value="Aquaporin-like"/>
</dbReference>
<comment type="subcellular location">
    <subcellularLocation>
        <location evidence="1">Membrane</location>
        <topology evidence="1">Multi-pass membrane protein</topology>
    </subcellularLocation>
</comment>
<dbReference type="PRINTS" id="PR00783">
    <property type="entry name" value="MINTRINSICP"/>
</dbReference>
<feature type="transmembrane region" description="Helical" evidence="6">
    <location>
        <begin position="76"/>
        <end position="96"/>
    </location>
</feature>